<proteinExistence type="predicted"/>
<evidence type="ECO:0000256" key="1">
    <source>
        <dbReference type="SAM" id="Phobius"/>
    </source>
</evidence>
<dbReference type="Gene3D" id="2.40.50.660">
    <property type="match status" value="1"/>
</dbReference>
<dbReference type="InterPro" id="IPR019635">
    <property type="entry name" value="DUF2500"/>
</dbReference>
<evidence type="ECO:0000313" key="3">
    <source>
        <dbReference type="Proteomes" id="UP000558113"/>
    </source>
</evidence>
<keyword evidence="3" id="KW-1185">Reference proteome</keyword>
<reference evidence="2 3" key="1">
    <citation type="submission" date="2020-01" db="EMBL/GenBank/DDBJ databases">
        <title>Paenibacillus soybeanensis sp. nov. isolated from the nodules of soybean (Glycine max(L.) Merr).</title>
        <authorList>
            <person name="Wang H."/>
        </authorList>
    </citation>
    <scope>NUCLEOTIDE SEQUENCE [LARGE SCALE GENOMIC DNA]</scope>
    <source>
        <strain evidence="2 3">DSM 23054</strain>
    </source>
</reference>
<keyword evidence="1" id="KW-0472">Membrane</keyword>
<protein>
    <submittedName>
        <fullName evidence="2">DUF2500 family protein</fullName>
    </submittedName>
</protein>
<accession>A0A7X4YPJ4</accession>
<dbReference type="Proteomes" id="UP000558113">
    <property type="component" value="Unassembled WGS sequence"/>
</dbReference>
<dbReference type="Pfam" id="PF10694">
    <property type="entry name" value="DUF2500"/>
    <property type="match status" value="1"/>
</dbReference>
<name>A0A7X4YPJ4_9BACL</name>
<sequence length="119" mass="13449">MPLLFKLFGGLIFAIVIGGFLYVIIRGLWMWTSNNAADLVTKAVTVVDKRTEVWGGSGDSSTSTNYYVTFEMHDRSRLELQVRDNKFGLIVIGDQGELTYQGTRFKEFRRSGMPMNEGN</sequence>
<dbReference type="AlphaFoldDB" id="A0A7X4YPJ4"/>
<gene>
    <name evidence="2" type="ORF">GT003_14235</name>
</gene>
<organism evidence="2 3">
    <name type="scientific">Paenibacillus sacheonensis</name>
    <dbReference type="NCBI Taxonomy" id="742054"/>
    <lineage>
        <taxon>Bacteria</taxon>
        <taxon>Bacillati</taxon>
        <taxon>Bacillota</taxon>
        <taxon>Bacilli</taxon>
        <taxon>Bacillales</taxon>
        <taxon>Paenibacillaceae</taxon>
        <taxon>Paenibacillus</taxon>
    </lineage>
</organism>
<evidence type="ECO:0000313" key="2">
    <source>
        <dbReference type="EMBL" id="NBC70153.1"/>
    </source>
</evidence>
<keyword evidence="1" id="KW-0812">Transmembrane</keyword>
<dbReference type="EMBL" id="JAAAMU010000006">
    <property type="protein sequence ID" value="NBC70153.1"/>
    <property type="molecule type" value="Genomic_DNA"/>
</dbReference>
<feature type="transmembrane region" description="Helical" evidence="1">
    <location>
        <begin position="6"/>
        <end position="25"/>
    </location>
</feature>
<comment type="caution">
    <text evidence="2">The sequence shown here is derived from an EMBL/GenBank/DDBJ whole genome shotgun (WGS) entry which is preliminary data.</text>
</comment>
<keyword evidence="1" id="KW-1133">Transmembrane helix</keyword>
<dbReference type="OrthoDB" id="282886at2"/>